<dbReference type="SMART" id="SM01110">
    <property type="entry name" value="Cutinase"/>
    <property type="match status" value="1"/>
</dbReference>
<keyword evidence="7 12" id="KW-0378">Hydrolase</keyword>
<evidence type="ECO:0000256" key="12">
    <source>
        <dbReference type="RuleBase" id="RU361263"/>
    </source>
</evidence>
<comment type="similarity">
    <text evidence="2 12">Belongs to the cutinase family.</text>
</comment>
<evidence type="ECO:0000313" key="14">
    <source>
        <dbReference type="EMBL" id="QDS78045.1"/>
    </source>
</evidence>
<dbReference type="PRINTS" id="PR00129">
    <property type="entry name" value="CUTINASE"/>
</dbReference>
<gene>
    <name evidence="14" type="ORF">FKW77_003179</name>
</gene>
<dbReference type="InterPro" id="IPR011150">
    <property type="entry name" value="Cutinase_monf"/>
</dbReference>
<comment type="subcellular location">
    <subcellularLocation>
        <location evidence="1 12">Secreted</location>
    </subcellularLocation>
</comment>
<evidence type="ECO:0000256" key="10">
    <source>
        <dbReference type="PIRSR" id="PIRSR611150-1"/>
    </source>
</evidence>
<evidence type="ECO:0000256" key="9">
    <source>
        <dbReference type="ARBA" id="ARBA00034045"/>
    </source>
</evidence>
<name>A0A517LQX1_9PEZI</name>
<feature type="chain" id="PRO_5022214053" description="Cutinase" evidence="13">
    <location>
        <begin position="16"/>
        <end position="282"/>
    </location>
</feature>
<dbReference type="Gene3D" id="3.40.50.1820">
    <property type="entry name" value="alpha/beta hydrolase"/>
    <property type="match status" value="1"/>
</dbReference>
<dbReference type="GO" id="GO:0005576">
    <property type="term" value="C:extracellular region"/>
    <property type="evidence" value="ECO:0007669"/>
    <property type="project" value="UniProtKB-SubCell"/>
</dbReference>
<feature type="active site" description="Nucleophile" evidence="10">
    <location>
        <position position="152"/>
    </location>
</feature>
<dbReference type="PANTHER" id="PTHR48250">
    <property type="entry name" value="CUTINASE 2-RELATED"/>
    <property type="match status" value="1"/>
</dbReference>
<evidence type="ECO:0000313" key="15">
    <source>
        <dbReference type="Proteomes" id="UP000316270"/>
    </source>
</evidence>
<dbReference type="InterPro" id="IPR029058">
    <property type="entry name" value="AB_hydrolase_fold"/>
</dbReference>
<protein>
    <recommendedName>
        <fullName evidence="3 12">Cutinase</fullName>
        <ecNumber evidence="3 12">3.1.1.74</ecNumber>
    </recommendedName>
</protein>
<keyword evidence="4 12" id="KW-0719">Serine esterase</keyword>
<evidence type="ECO:0000256" key="2">
    <source>
        <dbReference type="ARBA" id="ARBA00007534"/>
    </source>
</evidence>
<feature type="active site" description="Proton donor/acceptor" evidence="10">
    <location>
        <position position="220"/>
    </location>
</feature>
<evidence type="ECO:0000256" key="7">
    <source>
        <dbReference type="ARBA" id="ARBA00022801"/>
    </source>
</evidence>
<organism evidence="14 15">
    <name type="scientific">Venturia effusa</name>
    <dbReference type="NCBI Taxonomy" id="50376"/>
    <lineage>
        <taxon>Eukaryota</taxon>
        <taxon>Fungi</taxon>
        <taxon>Dikarya</taxon>
        <taxon>Ascomycota</taxon>
        <taxon>Pezizomycotina</taxon>
        <taxon>Dothideomycetes</taxon>
        <taxon>Pleosporomycetidae</taxon>
        <taxon>Venturiales</taxon>
        <taxon>Venturiaceae</taxon>
        <taxon>Venturia</taxon>
    </lineage>
</organism>
<dbReference type="EC" id="3.1.1.74" evidence="3 12"/>
<dbReference type="EMBL" id="CP042203">
    <property type="protein sequence ID" value="QDS78045.1"/>
    <property type="molecule type" value="Genomic_DNA"/>
</dbReference>
<evidence type="ECO:0000256" key="4">
    <source>
        <dbReference type="ARBA" id="ARBA00022487"/>
    </source>
</evidence>
<evidence type="ECO:0000256" key="11">
    <source>
        <dbReference type="PIRSR" id="PIRSR611150-2"/>
    </source>
</evidence>
<accession>A0A517LQX1</accession>
<comment type="catalytic activity">
    <reaction evidence="9 12">
        <text>cutin + H2O = cutin monomers.</text>
        <dbReference type="EC" id="3.1.1.74"/>
    </reaction>
</comment>
<keyword evidence="5 12" id="KW-0964">Secreted</keyword>
<sequence length="282" mass="29144">MRLFSFAALCGLCAALPNPLPSPQAVATGGNSTGTLFGAIASLIPNLSLKTNNPHELTEGTQCKPIYFLMARGSGEWGTMGVTIGPPVCQGLKDAYGEKLGCDGLGPAYSGGLLDNVSEKGTTDAAVTEGVNIFTLAHTKCPDSVLVFGGYSQGAAVMHNVISALPPEIHSQIAGGVLWGDTKNKQSDGMIKGFPKEKVLILCTPDDGVCWGRLDVTAGHLAYTHNGDEARSVAWMKGKIDGVLGAKGGVPVPDPVGAPPAGPPPATVTPTLTSRVVRRRTW</sequence>
<evidence type="ECO:0000256" key="3">
    <source>
        <dbReference type="ARBA" id="ARBA00013095"/>
    </source>
</evidence>
<evidence type="ECO:0000256" key="8">
    <source>
        <dbReference type="ARBA" id="ARBA00023157"/>
    </source>
</evidence>
<keyword evidence="6 13" id="KW-0732">Signal</keyword>
<feature type="disulfide bond" evidence="11">
    <location>
        <begin position="203"/>
        <end position="210"/>
    </location>
</feature>
<feature type="disulfide bond" evidence="11">
    <location>
        <begin position="63"/>
        <end position="141"/>
    </location>
</feature>
<dbReference type="PANTHER" id="PTHR48250:SF3">
    <property type="entry name" value="CUTINASE 1-RELATED"/>
    <property type="match status" value="1"/>
</dbReference>
<dbReference type="InterPro" id="IPR000675">
    <property type="entry name" value="Cutinase/axe"/>
</dbReference>
<dbReference type="Proteomes" id="UP000316270">
    <property type="component" value="Chromosome 19"/>
</dbReference>
<dbReference type="GO" id="GO:0016052">
    <property type="term" value="P:carbohydrate catabolic process"/>
    <property type="evidence" value="ECO:0007669"/>
    <property type="project" value="TreeGrafter"/>
</dbReference>
<dbReference type="InterPro" id="IPR043580">
    <property type="entry name" value="CUTINASE_1"/>
</dbReference>
<keyword evidence="15" id="KW-1185">Reference proteome</keyword>
<evidence type="ECO:0000256" key="13">
    <source>
        <dbReference type="SAM" id="SignalP"/>
    </source>
</evidence>
<comment type="function">
    <text evidence="12">Catalyzes the hydrolysis of complex carboxylic polyesters found in the cell wall of plants. Degrades cutin, a macromolecule that forms the structure of the plant cuticle.</text>
</comment>
<dbReference type="AlphaFoldDB" id="A0A517LQX1"/>
<feature type="signal peptide" evidence="13">
    <location>
        <begin position="1"/>
        <end position="15"/>
    </location>
</feature>
<feature type="active site" evidence="10">
    <location>
        <position position="207"/>
    </location>
</feature>
<reference evidence="14 15" key="1">
    <citation type="submission" date="2019-07" db="EMBL/GenBank/DDBJ databases">
        <title>Finished genome of Venturia effusa.</title>
        <authorList>
            <person name="Young C.A."/>
            <person name="Cox M.P."/>
            <person name="Ganley A.R.D."/>
            <person name="David W.J."/>
        </authorList>
    </citation>
    <scope>NUCLEOTIDE SEQUENCE [LARGE SCALE GENOMIC DNA]</scope>
    <source>
        <strain evidence="15">albino</strain>
    </source>
</reference>
<dbReference type="Pfam" id="PF01083">
    <property type="entry name" value="Cutinase"/>
    <property type="match status" value="1"/>
</dbReference>
<proteinExistence type="inferred from homology"/>
<evidence type="ECO:0000256" key="1">
    <source>
        <dbReference type="ARBA" id="ARBA00004613"/>
    </source>
</evidence>
<evidence type="ECO:0000256" key="6">
    <source>
        <dbReference type="ARBA" id="ARBA00022729"/>
    </source>
</evidence>
<dbReference type="SUPFAM" id="SSF53474">
    <property type="entry name" value="alpha/beta-Hydrolases"/>
    <property type="match status" value="1"/>
</dbReference>
<dbReference type="GO" id="GO:0050525">
    <property type="term" value="F:cutinase activity"/>
    <property type="evidence" value="ECO:0007669"/>
    <property type="project" value="UniProtKB-UniRule"/>
</dbReference>
<dbReference type="OrthoDB" id="3225429at2759"/>
<dbReference type="PROSITE" id="PS00155">
    <property type="entry name" value="CUTINASE_1"/>
    <property type="match status" value="1"/>
</dbReference>
<keyword evidence="8 11" id="KW-1015">Disulfide bond</keyword>
<evidence type="ECO:0000256" key="5">
    <source>
        <dbReference type="ARBA" id="ARBA00022525"/>
    </source>
</evidence>